<sequence>MVTNLVLGNGSCLRWQILAQQRCWQRLGNKVRKHRLLRRLHRWVCPVVANAVAQAVIAIKKLLMALALIMRTPIVGLLMHHLFNGVT</sequence>
<evidence type="ECO:0000313" key="2">
    <source>
        <dbReference type="Proteomes" id="UP000002675"/>
    </source>
</evidence>
<gene>
    <name evidence="1" type="ordered locus">VVA1516</name>
</gene>
<evidence type="ECO:0000313" key="1">
    <source>
        <dbReference type="EMBL" id="BAC97543.1"/>
    </source>
</evidence>
<dbReference type="HOGENOM" id="CLU_2482497_0_0_6"/>
<dbReference type="AlphaFoldDB" id="Q7MC70"/>
<dbReference type="Proteomes" id="UP000002675">
    <property type="component" value="Chromosome II"/>
</dbReference>
<proteinExistence type="predicted"/>
<dbReference type="KEGG" id="vvy:VVA1516"/>
<organism evidence="1 2">
    <name type="scientific">Vibrio vulnificus (strain YJ016)</name>
    <dbReference type="NCBI Taxonomy" id="196600"/>
    <lineage>
        <taxon>Bacteria</taxon>
        <taxon>Pseudomonadati</taxon>
        <taxon>Pseudomonadota</taxon>
        <taxon>Gammaproteobacteria</taxon>
        <taxon>Vibrionales</taxon>
        <taxon>Vibrionaceae</taxon>
        <taxon>Vibrio</taxon>
    </lineage>
</organism>
<dbReference type="EMBL" id="BA000038">
    <property type="protein sequence ID" value="BAC97543.1"/>
    <property type="molecule type" value="Genomic_DNA"/>
</dbReference>
<protein>
    <submittedName>
        <fullName evidence="1">Uncharacterized protein</fullName>
    </submittedName>
</protein>
<accession>Q7MC70</accession>
<name>Q7MC70_VIBVY</name>
<reference evidence="1 2" key="1">
    <citation type="journal article" date="2003" name="Genome Res.">
        <title>Comparative genome analysis of Vibrio vulnificus, a marine pathogen.</title>
        <authorList>
            <person name="Chen C.Y."/>
            <person name="Wu K.M."/>
            <person name="Chang Y.C."/>
            <person name="Chang C.H."/>
            <person name="Tsai H.C."/>
            <person name="Liao T.L."/>
            <person name="Liu Y.M."/>
            <person name="Chen H.J."/>
            <person name="Shen A.B."/>
            <person name="Li J.C."/>
            <person name="Su T.L."/>
            <person name="Shao C.P."/>
            <person name="Lee C.T."/>
            <person name="Hor L.I."/>
            <person name="Tsai S.F."/>
        </authorList>
    </citation>
    <scope>NUCLEOTIDE SEQUENCE [LARGE SCALE GENOMIC DNA]</scope>
    <source>
        <strain evidence="1 2">YJ016</strain>
    </source>
</reference>